<dbReference type="PROSITE" id="PS50191">
    <property type="entry name" value="CRAL_TRIO"/>
    <property type="match status" value="1"/>
</dbReference>
<dbReference type="AlphaFoldDB" id="A0AAV5QRN3"/>
<dbReference type="GO" id="GO:0008526">
    <property type="term" value="F:phosphatidylinositol transfer activity"/>
    <property type="evidence" value="ECO:0007669"/>
    <property type="project" value="TreeGrafter"/>
</dbReference>
<dbReference type="SUPFAM" id="SSF46938">
    <property type="entry name" value="CRAL/TRIO N-terminal domain"/>
    <property type="match status" value="1"/>
</dbReference>
<dbReference type="GeneID" id="90075553"/>
<dbReference type="CDD" id="cd00170">
    <property type="entry name" value="SEC14"/>
    <property type="match status" value="1"/>
</dbReference>
<evidence type="ECO:0000313" key="3">
    <source>
        <dbReference type="EMBL" id="GMM37578.1"/>
    </source>
</evidence>
<sequence>MGFFSRSSNTTSPKEAKPDAKKPEISENAVFVPIEHPVSGSVSQPEVPNDKAVTDEEKEKRYQEVLNHFQNPDLEYPLSSDDKEKKEKLTTVEKAWLTKECFLRYLRACTWKVSDAIDRLENSVVWRREYGISNGVYGKHDPITGKYQIPELAAKALSPETVVDESLTGKQIVFGFDKGCRPCLFLMNGKENTKPSETQVQFLIFMLECVINYMPQGQDKLALCVDFKEYPVGLKSKSVPSVSVGKSVLHILQYHYPERLGRALFVNIPFVASVFLKLCWPFLDPYTKQKVSFDNPFSDFIPTEQLMDEYENGEVEFVFDHDKYWKGLIEIGVKKNQHYLERFLELGATVGLSEVDLRSNEAIPGSDGKTVNYTTEEFQDAISTASVGDNLEKLHISDAPVEKKDPEVVEPVQA</sequence>
<dbReference type="PANTHER" id="PTHR45824:SF29">
    <property type="entry name" value="GH16843P"/>
    <property type="match status" value="1"/>
</dbReference>
<comment type="caution">
    <text evidence="3">The sequence shown here is derived from an EMBL/GenBank/DDBJ whole genome shotgun (WGS) entry which is preliminary data.</text>
</comment>
<dbReference type="EMBL" id="BTFZ01000012">
    <property type="protein sequence ID" value="GMM37578.1"/>
    <property type="molecule type" value="Genomic_DNA"/>
</dbReference>
<feature type="domain" description="CRAL-TRIO" evidence="2">
    <location>
        <begin position="159"/>
        <end position="319"/>
    </location>
</feature>
<dbReference type="SMART" id="SM00516">
    <property type="entry name" value="SEC14"/>
    <property type="match status" value="1"/>
</dbReference>
<reference evidence="3 4" key="1">
    <citation type="journal article" date="2023" name="Elife">
        <title>Identification of key yeast species and microbe-microbe interactions impacting larval growth of Drosophila in the wild.</title>
        <authorList>
            <person name="Mure A."/>
            <person name="Sugiura Y."/>
            <person name="Maeda R."/>
            <person name="Honda K."/>
            <person name="Sakurai N."/>
            <person name="Takahashi Y."/>
            <person name="Watada M."/>
            <person name="Katoh T."/>
            <person name="Gotoh A."/>
            <person name="Gotoh Y."/>
            <person name="Taniguchi I."/>
            <person name="Nakamura K."/>
            <person name="Hayashi T."/>
            <person name="Katayama T."/>
            <person name="Uemura T."/>
            <person name="Hattori Y."/>
        </authorList>
    </citation>
    <scope>NUCLEOTIDE SEQUENCE [LARGE SCALE GENOMIC DNA]</scope>
    <source>
        <strain evidence="3 4">SC-9</strain>
    </source>
</reference>
<evidence type="ECO:0000259" key="2">
    <source>
        <dbReference type="PROSITE" id="PS50191"/>
    </source>
</evidence>
<dbReference type="InterPro" id="IPR036273">
    <property type="entry name" value="CRAL/TRIO_N_dom_sf"/>
</dbReference>
<dbReference type="InterPro" id="IPR052578">
    <property type="entry name" value="PI_Transfer_CRAL-TRIO"/>
</dbReference>
<proteinExistence type="predicted"/>
<dbReference type="SMART" id="SM01100">
    <property type="entry name" value="CRAL_TRIO_N"/>
    <property type="match status" value="1"/>
</dbReference>
<dbReference type="InterPro" id="IPR011074">
    <property type="entry name" value="CRAL/TRIO_N_dom"/>
</dbReference>
<dbReference type="Proteomes" id="UP001360560">
    <property type="component" value="Unassembled WGS sequence"/>
</dbReference>
<evidence type="ECO:0000313" key="4">
    <source>
        <dbReference type="Proteomes" id="UP001360560"/>
    </source>
</evidence>
<dbReference type="Pfam" id="PF00650">
    <property type="entry name" value="CRAL_TRIO"/>
    <property type="match status" value="1"/>
</dbReference>
<dbReference type="RefSeq" id="XP_064854574.1">
    <property type="nucleotide sequence ID" value="XM_064998502.1"/>
</dbReference>
<dbReference type="SUPFAM" id="SSF52087">
    <property type="entry name" value="CRAL/TRIO domain"/>
    <property type="match status" value="1"/>
</dbReference>
<organism evidence="3 4">
    <name type="scientific">Saccharomycopsis crataegensis</name>
    <dbReference type="NCBI Taxonomy" id="43959"/>
    <lineage>
        <taxon>Eukaryota</taxon>
        <taxon>Fungi</taxon>
        <taxon>Dikarya</taxon>
        <taxon>Ascomycota</taxon>
        <taxon>Saccharomycotina</taxon>
        <taxon>Saccharomycetes</taxon>
        <taxon>Saccharomycopsidaceae</taxon>
        <taxon>Saccharomycopsis</taxon>
    </lineage>
</organism>
<name>A0AAV5QRN3_9ASCO</name>
<protein>
    <recommendedName>
        <fullName evidence="2">CRAL-TRIO domain-containing protein</fullName>
    </recommendedName>
</protein>
<dbReference type="InterPro" id="IPR001251">
    <property type="entry name" value="CRAL-TRIO_dom"/>
</dbReference>
<gene>
    <name evidence="3" type="ORF">DASC09_049030</name>
</gene>
<accession>A0AAV5QRN3</accession>
<dbReference type="InterPro" id="IPR036865">
    <property type="entry name" value="CRAL-TRIO_dom_sf"/>
</dbReference>
<evidence type="ECO:0000256" key="1">
    <source>
        <dbReference type="SAM" id="MobiDB-lite"/>
    </source>
</evidence>
<dbReference type="PANTHER" id="PTHR45824">
    <property type="entry name" value="GH16843P"/>
    <property type="match status" value="1"/>
</dbReference>
<keyword evidence="4" id="KW-1185">Reference proteome</keyword>
<dbReference type="Gene3D" id="3.40.525.10">
    <property type="entry name" value="CRAL-TRIO lipid binding domain"/>
    <property type="match status" value="1"/>
</dbReference>
<feature type="compositionally biased region" description="Polar residues" evidence="1">
    <location>
        <begin position="1"/>
        <end position="12"/>
    </location>
</feature>
<feature type="region of interest" description="Disordered" evidence="1">
    <location>
        <begin position="1"/>
        <end position="56"/>
    </location>
</feature>
<dbReference type="Pfam" id="PF03765">
    <property type="entry name" value="CRAL_TRIO_N"/>
    <property type="match status" value="1"/>
</dbReference>
<feature type="compositionally biased region" description="Basic and acidic residues" evidence="1">
    <location>
        <begin position="14"/>
        <end position="25"/>
    </location>
</feature>